<dbReference type="InterPro" id="IPR000960">
    <property type="entry name" value="Flavin_mOase"/>
</dbReference>
<dbReference type="RefSeq" id="WP_119516447.1">
    <property type="nucleotide sequence ID" value="NZ_NQYH01000009.1"/>
</dbReference>
<keyword evidence="3" id="KW-0274">FAD</keyword>
<reference evidence="6 7" key="1">
    <citation type="submission" date="2017-08" db="EMBL/GenBank/DDBJ databases">
        <title>Pusillimonas indicus sp. nov., a member of the family Alcaligenaceae isolated from surface seawater.</title>
        <authorList>
            <person name="Li J."/>
        </authorList>
    </citation>
    <scope>NUCLEOTIDE SEQUENCE [LARGE SCALE GENOMIC DNA]</scope>
    <source>
        <strain evidence="6 7">L52-1-41</strain>
    </source>
</reference>
<dbReference type="InterPro" id="IPR050346">
    <property type="entry name" value="FMO-like"/>
</dbReference>
<sequence>MKIAIIGAGFAGLSAAKVLTQFGHDVTVFEKTPDVGGVWSATRRYPGLRTQNNKDTYFLSDFPMPAEYPEWPTGEQVQRYLAAFAKHFDLERRIHLNTEVLLAEPEGEKGWHIKARSTRSGLESDYQFEHLVVANGIFSEPFIPPYPGVDEFKAAGGRLCATSEFNHIEEARGKDVLVVGYGKSSCDVAAAIGEVAASTKVIARELLWKMPRKIMNVLNYKYLMLTRMGEALFPYIEVKGFERFLHGPGRGVRDSMIGSLQKVATKQLKLDKLGLVPEGTFDRIARSTVSLSTDELYEQVIAGTTEVARECEITSLGARDGKPVAKLSDGRTVPADLVVCGTGFKQVVPFLPQSVQDEITDERGNFELYRQILPLTVKRLHFCGYNSSFYSPLSAEVAALWIAAHLMGGLNLPPLEERREHVRRRLKWMEERTEGKHARGTNIIPFSMHNVDEMLDEIGINVGPFTRFKQWLLPVNARNYRMVTHKLLERQKKVQANPARFVKAAH</sequence>
<comment type="caution">
    <text evidence="6">The sequence shown here is derived from an EMBL/GenBank/DDBJ whole genome shotgun (WGS) entry which is preliminary data.</text>
</comment>
<dbReference type="InterPro" id="IPR020946">
    <property type="entry name" value="Flavin_mOase-like"/>
</dbReference>
<evidence type="ECO:0000256" key="5">
    <source>
        <dbReference type="ARBA" id="ARBA00023002"/>
    </source>
</evidence>
<comment type="similarity">
    <text evidence="1">Belongs to the FMO family.</text>
</comment>
<keyword evidence="4" id="KW-0521">NADP</keyword>
<evidence type="ECO:0000256" key="3">
    <source>
        <dbReference type="ARBA" id="ARBA00022827"/>
    </source>
</evidence>
<keyword evidence="5" id="KW-0560">Oxidoreductase</keyword>
<keyword evidence="6" id="KW-0503">Monooxygenase</keyword>
<proteinExistence type="inferred from homology"/>
<dbReference type="OrthoDB" id="9766402at2"/>
<evidence type="ECO:0000256" key="2">
    <source>
        <dbReference type="ARBA" id="ARBA00022630"/>
    </source>
</evidence>
<dbReference type="PANTHER" id="PTHR23023">
    <property type="entry name" value="DIMETHYLANILINE MONOOXYGENASE"/>
    <property type="match status" value="1"/>
</dbReference>
<accession>A0A3A1YPZ5</accession>
<evidence type="ECO:0000256" key="1">
    <source>
        <dbReference type="ARBA" id="ARBA00009183"/>
    </source>
</evidence>
<dbReference type="Proteomes" id="UP000266206">
    <property type="component" value="Unassembled WGS sequence"/>
</dbReference>
<name>A0A3A1YPZ5_9BURK</name>
<dbReference type="Pfam" id="PF00743">
    <property type="entry name" value="FMO-like"/>
    <property type="match status" value="1"/>
</dbReference>
<evidence type="ECO:0000313" key="7">
    <source>
        <dbReference type="Proteomes" id="UP000266206"/>
    </source>
</evidence>
<dbReference type="GO" id="GO:0004499">
    <property type="term" value="F:N,N-dimethylaniline monooxygenase activity"/>
    <property type="evidence" value="ECO:0007669"/>
    <property type="project" value="InterPro"/>
</dbReference>
<dbReference type="SUPFAM" id="SSF51905">
    <property type="entry name" value="FAD/NAD(P)-binding domain"/>
    <property type="match status" value="2"/>
</dbReference>
<gene>
    <name evidence="6" type="ORF">CJP73_10885</name>
</gene>
<dbReference type="InterPro" id="IPR036188">
    <property type="entry name" value="FAD/NAD-bd_sf"/>
</dbReference>
<dbReference type="PIRSF" id="PIRSF000332">
    <property type="entry name" value="FMO"/>
    <property type="match status" value="1"/>
</dbReference>
<dbReference type="PRINTS" id="PR00370">
    <property type="entry name" value="FMOXYGENASE"/>
</dbReference>
<dbReference type="EMBL" id="NQYH01000009">
    <property type="protein sequence ID" value="RIY40363.1"/>
    <property type="molecule type" value="Genomic_DNA"/>
</dbReference>
<evidence type="ECO:0000256" key="4">
    <source>
        <dbReference type="ARBA" id="ARBA00022857"/>
    </source>
</evidence>
<evidence type="ECO:0000313" key="6">
    <source>
        <dbReference type="EMBL" id="RIY40363.1"/>
    </source>
</evidence>
<dbReference type="GO" id="GO:0050660">
    <property type="term" value="F:flavin adenine dinucleotide binding"/>
    <property type="evidence" value="ECO:0007669"/>
    <property type="project" value="InterPro"/>
</dbReference>
<keyword evidence="2" id="KW-0285">Flavoprotein</keyword>
<dbReference type="Gene3D" id="3.50.50.60">
    <property type="entry name" value="FAD/NAD(P)-binding domain"/>
    <property type="match status" value="1"/>
</dbReference>
<protein>
    <submittedName>
        <fullName evidence="6">Monooxygenase</fullName>
    </submittedName>
</protein>
<dbReference type="AlphaFoldDB" id="A0A3A1YPZ5"/>
<dbReference type="GO" id="GO:0050661">
    <property type="term" value="F:NADP binding"/>
    <property type="evidence" value="ECO:0007669"/>
    <property type="project" value="InterPro"/>
</dbReference>
<organism evidence="6 7">
    <name type="scientific">Neopusillimonas maritima</name>
    <dbReference type="NCBI Taxonomy" id="2026239"/>
    <lineage>
        <taxon>Bacteria</taxon>
        <taxon>Pseudomonadati</taxon>
        <taxon>Pseudomonadota</taxon>
        <taxon>Betaproteobacteria</taxon>
        <taxon>Burkholderiales</taxon>
        <taxon>Alcaligenaceae</taxon>
        <taxon>Neopusillimonas</taxon>
    </lineage>
</organism>